<protein>
    <submittedName>
        <fullName evidence="2">Uncharacterized protein</fullName>
    </submittedName>
</protein>
<keyword evidence="1" id="KW-0732">Signal</keyword>
<organism evidence="2 3">
    <name type="scientific">Bradyrhizobium erythrophlei</name>
    <dbReference type="NCBI Taxonomy" id="1437360"/>
    <lineage>
        <taxon>Bacteria</taxon>
        <taxon>Pseudomonadati</taxon>
        <taxon>Pseudomonadota</taxon>
        <taxon>Alphaproteobacteria</taxon>
        <taxon>Hyphomicrobiales</taxon>
        <taxon>Nitrobacteraceae</taxon>
        <taxon>Bradyrhizobium</taxon>
    </lineage>
</organism>
<evidence type="ECO:0000256" key="1">
    <source>
        <dbReference type="SAM" id="SignalP"/>
    </source>
</evidence>
<feature type="signal peptide" evidence="1">
    <location>
        <begin position="1"/>
        <end position="22"/>
    </location>
</feature>
<gene>
    <name evidence="2" type="ORF">SAMN05444169_8351</name>
</gene>
<accession>A0A1M5UEC2</accession>
<proteinExistence type="predicted"/>
<reference evidence="2 3" key="1">
    <citation type="submission" date="2016-11" db="EMBL/GenBank/DDBJ databases">
        <authorList>
            <person name="Jaros S."/>
            <person name="Januszkiewicz K."/>
            <person name="Wedrychowicz H."/>
        </authorList>
    </citation>
    <scope>NUCLEOTIDE SEQUENCE [LARGE SCALE GENOMIC DNA]</scope>
    <source>
        <strain evidence="2 3">GAS242</strain>
    </source>
</reference>
<evidence type="ECO:0000313" key="3">
    <source>
        <dbReference type="Proteomes" id="UP000190675"/>
    </source>
</evidence>
<sequence>MLMRIIVAFASVLAFGTGSGFADAYKARGHHHRHAGVVRAAPPAVAPAPYDGPTLVLHPASNIACDTPYRSTRALPCDQPVWVYGSPCEVDLSLGRSRSCDWR</sequence>
<dbReference type="EMBL" id="LT670818">
    <property type="protein sequence ID" value="SHH61280.1"/>
    <property type="molecule type" value="Genomic_DNA"/>
</dbReference>
<name>A0A1M5UEC2_9BRAD</name>
<dbReference type="AlphaFoldDB" id="A0A1M5UEC2"/>
<feature type="chain" id="PRO_5013042194" evidence="1">
    <location>
        <begin position="23"/>
        <end position="103"/>
    </location>
</feature>
<dbReference type="Proteomes" id="UP000190675">
    <property type="component" value="Chromosome I"/>
</dbReference>
<evidence type="ECO:0000313" key="2">
    <source>
        <dbReference type="EMBL" id="SHH61280.1"/>
    </source>
</evidence>